<sequence length="186" mass="19155">MAIQTATDLILDVVRAADPAAAAKAESVLATAASQKAGAAARTTGFAVELASAGPDLSGLRDAPGLAGAAASRKEGYQKFEAMMLQNFVKSMLPAENEEMFGKGTAGEIWKGMMAEQIGNVMAKGGGIGIADRMEQLQANPRIPADEVAGNVVNQANTMVNEMQMAILGDLVGIDRKSDKSGSNQA</sequence>
<dbReference type="RefSeq" id="WP_110034624.1">
    <property type="nucleotide sequence ID" value="NZ_QGTR01000014.1"/>
</dbReference>
<proteinExistence type="predicted"/>
<evidence type="ECO:0000313" key="3">
    <source>
        <dbReference type="Proteomes" id="UP000246352"/>
    </source>
</evidence>
<feature type="domain" description="Flagellar protein FlgJ N-terminal" evidence="1">
    <location>
        <begin position="90"/>
        <end position="135"/>
    </location>
</feature>
<dbReference type="InterPro" id="IPR019301">
    <property type="entry name" value="Flagellar_prot_FlgJ_N"/>
</dbReference>
<dbReference type="Proteomes" id="UP000246352">
    <property type="component" value="Unassembled WGS sequence"/>
</dbReference>
<dbReference type="EMBL" id="QGTR01000014">
    <property type="protein sequence ID" value="PWV95261.1"/>
    <property type="molecule type" value="Genomic_DNA"/>
</dbReference>
<evidence type="ECO:0000313" key="2">
    <source>
        <dbReference type="EMBL" id="PWV95261.1"/>
    </source>
</evidence>
<dbReference type="AlphaFoldDB" id="A0A317PFZ7"/>
<organism evidence="2 3">
    <name type="scientific">Hoeflea marina</name>
    <dbReference type="NCBI Taxonomy" id="274592"/>
    <lineage>
        <taxon>Bacteria</taxon>
        <taxon>Pseudomonadati</taxon>
        <taxon>Pseudomonadota</taxon>
        <taxon>Alphaproteobacteria</taxon>
        <taxon>Hyphomicrobiales</taxon>
        <taxon>Rhizobiaceae</taxon>
        <taxon>Hoeflea</taxon>
    </lineage>
</organism>
<dbReference type="Pfam" id="PF10135">
    <property type="entry name" value="Rod-binding"/>
    <property type="match status" value="1"/>
</dbReference>
<reference evidence="2 3" key="1">
    <citation type="submission" date="2018-05" db="EMBL/GenBank/DDBJ databases">
        <title>Genomic Encyclopedia of Type Strains, Phase IV (KMG-IV): sequencing the most valuable type-strain genomes for metagenomic binning, comparative biology and taxonomic classification.</title>
        <authorList>
            <person name="Goeker M."/>
        </authorList>
    </citation>
    <scope>NUCLEOTIDE SEQUENCE [LARGE SCALE GENOMIC DNA]</scope>
    <source>
        <strain evidence="2 3">DSM 16791</strain>
    </source>
</reference>
<dbReference type="OrthoDB" id="7889190at2"/>
<evidence type="ECO:0000259" key="1">
    <source>
        <dbReference type="Pfam" id="PF10135"/>
    </source>
</evidence>
<protein>
    <submittedName>
        <fullName evidence="2">Rod binding protein</fullName>
    </submittedName>
</protein>
<comment type="caution">
    <text evidence="2">The sequence shown here is derived from an EMBL/GenBank/DDBJ whole genome shotgun (WGS) entry which is preliminary data.</text>
</comment>
<keyword evidence="3" id="KW-1185">Reference proteome</keyword>
<gene>
    <name evidence="2" type="ORF">DFR52_11418</name>
</gene>
<name>A0A317PFZ7_9HYPH</name>
<accession>A0A317PFZ7</accession>